<feature type="compositionally biased region" description="Basic and acidic residues" evidence="2">
    <location>
        <begin position="441"/>
        <end position="474"/>
    </location>
</feature>
<dbReference type="PROSITE" id="PS50238">
    <property type="entry name" value="RHOGAP"/>
    <property type="match status" value="1"/>
</dbReference>
<evidence type="ECO:0000313" key="4">
    <source>
        <dbReference type="EMBL" id="KAF3840879.1"/>
    </source>
</evidence>
<evidence type="ECO:0000259" key="3">
    <source>
        <dbReference type="PROSITE" id="PS50238"/>
    </source>
</evidence>
<protein>
    <recommendedName>
        <fullName evidence="3">Rho-GAP domain-containing protein</fullName>
    </recommendedName>
</protein>
<keyword evidence="5" id="KW-1185">Reference proteome</keyword>
<dbReference type="InterPro" id="IPR000198">
    <property type="entry name" value="RhoGAP_dom"/>
</dbReference>
<dbReference type="GO" id="GO:0030027">
    <property type="term" value="C:lamellipodium"/>
    <property type="evidence" value="ECO:0007669"/>
    <property type="project" value="TreeGrafter"/>
</dbReference>
<feature type="compositionally biased region" description="Polar residues" evidence="2">
    <location>
        <begin position="303"/>
        <end position="320"/>
    </location>
</feature>
<feature type="region of interest" description="Disordered" evidence="2">
    <location>
        <begin position="816"/>
        <end position="841"/>
    </location>
</feature>
<dbReference type="InterPro" id="IPR008936">
    <property type="entry name" value="Rho_GTPase_activation_prot"/>
</dbReference>
<feature type="region of interest" description="Disordered" evidence="2">
    <location>
        <begin position="880"/>
        <end position="900"/>
    </location>
</feature>
<proteinExistence type="predicted"/>
<feature type="compositionally biased region" description="Basic and acidic residues" evidence="2">
    <location>
        <begin position="410"/>
        <end position="425"/>
    </location>
</feature>
<feature type="compositionally biased region" description="Low complexity" evidence="2">
    <location>
        <begin position="426"/>
        <end position="435"/>
    </location>
</feature>
<feature type="region of interest" description="Disordered" evidence="2">
    <location>
        <begin position="955"/>
        <end position="990"/>
    </location>
</feature>
<evidence type="ECO:0000256" key="2">
    <source>
        <dbReference type="SAM" id="MobiDB-lite"/>
    </source>
</evidence>
<keyword evidence="1" id="KW-0343">GTPase activation</keyword>
<feature type="compositionally biased region" description="Basic and acidic residues" evidence="2">
    <location>
        <begin position="489"/>
        <end position="505"/>
    </location>
</feature>
<feature type="region of interest" description="Disordered" evidence="2">
    <location>
        <begin position="143"/>
        <end position="176"/>
    </location>
</feature>
<dbReference type="Pfam" id="PF00620">
    <property type="entry name" value="RhoGAP"/>
    <property type="match status" value="1"/>
</dbReference>
<gene>
    <name evidence="4" type="ORF">F7725_006741</name>
</gene>
<dbReference type="OrthoDB" id="79452at2759"/>
<dbReference type="PANTHER" id="PTHR15729">
    <property type="entry name" value="CDC42 GTPASE-ACTIVATING PROTEIN"/>
    <property type="match status" value="1"/>
</dbReference>
<evidence type="ECO:0000256" key="1">
    <source>
        <dbReference type="ARBA" id="ARBA00022468"/>
    </source>
</evidence>
<feature type="compositionally biased region" description="Polar residues" evidence="2">
    <location>
        <begin position="506"/>
        <end position="521"/>
    </location>
</feature>
<organism evidence="4 5">
    <name type="scientific">Dissostichus mawsoni</name>
    <name type="common">Antarctic cod</name>
    <dbReference type="NCBI Taxonomy" id="36200"/>
    <lineage>
        <taxon>Eukaryota</taxon>
        <taxon>Metazoa</taxon>
        <taxon>Chordata</taxon>
        <taxon>Craniata</taxon>
        <taxon>Vertebrata</taxon>
        <taxon>Euteleostomi</taxon>
        <taxon>Actinopterygii</taxon>
        <taxon>Neopterygii</taxon>
        <taxon>Teleostei</taxon>
        <taxon>Neoteleostei</taxon>
        <taxon>Acanthomorphata</taxon>
        <taxon>Eupercaria</taxon>
        <taxon>Perciformes</taxon>
        <taxon>Notothenioidei</taxon>
        <taxon>Nototheniidae</taxon>
        <taxon>Dissostichus</taxon>
    </lineage>
</organism>
<feature type="domain" description="Rho-GAP" evidence="3">
    <location>
        <begin position="1"/>
        <end position="129"/>
    </location>
</feature>
<accession>A0A7J5XWJ4</accession>
<feature type="region of interest" description="Disordered" evidence="2">
    <location>
        <begin position="234"/>
        <end position="269"/>
    </location>
</feature>
<reference evidence="4 5" key="1">
    <citation type="submission" date="2020-03" db="EMBL/GenBank/DDBJ databases">
        <title>Dissostichus mawsoni Genome sequencing and assembly.</title>
        <authorList>
            <person name="Park H."/>
        </authorList>
    </citation>
    <scope>NUCLEOTIDE SEQUENCE [LARGE SCALE GENOMIC DNA]</scope>
    <source>
        <strain evidence="4">DM0001</strain>
        <tissue evidence="4">Muscle</tissue>
    </source>
</reference>
<feature type="compositionally biased region" description="Basic and acidic residues" evidence="2">
    <location>
        <begin position="962"/>
        <end position="983"/>
    </location>
</feature>
<dbReference type="PANTHER" id="PTHR15729:SF3">
    <property type="entry name" value="RHO GTPASE-ACTIVATING PROTEIN 31"/>
    <property type="match status" value="1"/>
</dbReference>
<feature type="region of interest" description="Disordered" evidence="2">
    <location>
        <begin position="403"/>
        <end position="529"/>
    </location>
</feature>
<feature type="compositionally biased region" description="Low complexity" evidence="2">
    <location>
        <begin position="352"/>
        <end position="370"/>
    </location>
</feature>
<dbReference type="SUPFAM" id="SSF48350">
    <property type="entry name" value="GTPase activation domain, GAP"/>
    <property type="match status" value="1"/>
</dbReference>
<dbReference type="Proteomes" id="UP000518266">
    <property type="component" value="Unassembled WGS sequence"/>
</dbReference>
<dbReference type="InterPro" id="IPR051576">
    <property type="entry name" value="PX-Rho_GAP"/>
</dbReference>
<dbReference type="Gene3D" id="1.10.555.10">
    <property type="entry name" value="Rho GTPase activation protein"/>
    <property type="match status" value="1"/>
</dbReference>
<dbReference type="EMBL" id="JAAKFY010000020">
    <property type="protein sequence ID" value="KAF3840879.1"/>
    <property type="molecule type" value="Genomic_DNA"/>
</dbReference>
<name>A0A7J5XWJ4_DISMA</name>
<dbReference type="AlphaFoldDB" id="A0A7J5XWJ4"/>
<comment type="caution">
    <text evidence="4">The sequence shown here is derived from an EMBL/GenBank/DDBJ whole genome shotgun (WGS) entry which is preliminary data.</text>
</comment>
<dbReference type="GO" id="GO:0007264">
    <property type="term" value="P:small GTPase-mediated signal transduction"/>
    <property type="evidence" value="ECO:0007669"/>
    <property type="project" value="TreeGrafter"/>
</dbReference>
<feature type="region of interest" description="Disordered" evidence="2">
    <location>
        <begin position="561"/>
        <end position="590"/>
    </location>
</feature>
<dbReference type="GO" id="GO:0005096">
    <property type="term" value="F:GTPase activator activity"/>
    <property type="evidence" value="ECO:0007669"/>
    <property type="project" value="UniProtKB-KW"/>
</dbReference>
<feature type="region of interest" description="Disordered" evidence="2">
    <location>
        <begin position="294"/>
        <end position="373"/>
    </location>
</feature>
<evidence type="ECO:0000313" key="5">
    <source>
        <dbReference type="Proteomes" id="UP000518266"/>
    </source>
</evidence>
<sequence>MKRIAASNENHLYLTVPQYVVSFCLFYMQKTVLVQGDNERLLHIQGVIKELPTPHFRTLEYLTKHLAHLATLSTTTNMHTRNLALVWAPNLLRSKDIEASGTNGDMAFQEVRIQQSVVEFILNHREEIFSGSAQIKPKEVWADEADEPGRSPGPLLSPNHPVHRERQRENSLPNTSTATLYHTVIDISDSKRKFSGKSKKWKSIFNLGRSVERGKLSRNGSVFIRAQGTEKAALRPSRSMESLCSLPTDDDRTGNNSPAGGSGSLFGQDVKSRTLGSDLLYDLSEHDQSWEYKETKSDGATGGWSSKIYQKGSTGSSAPPQKTLPEQLKVYKGDELSGYKPTSPKSRRMLYSGSSQNSSSRPSFPGSFFPLESSPRHQRRAVNISEPFAVSVPLRVSAVISSNSTPCRGHAKDKAATLKPFKESSEQSSNSGKSNTFPLLEPRKQEGMERKKKAEPISRVPPKDASKEVVKEGQRGMNTSELEPASPENARDGKDAAPSPGKEDNQQTTIQLDKGSSTGKQPWTDLKQELKITEPEIDLLDETFNPIFGSKGTFEGTRLTMDVKSKRSRSSPSLSLLFREQSSNTSLSDRVIATGDSAQKQPSGSDISLHKNTEVTPPADILDEKKKKLHLKITPLHKDDTKQGQLILKETDKVVNPLTIEDTPAVEQMMPTRNQKSEVPQGDKKISCDGAKKDLIPEVIQRLSVCLEEKRKTLDLPNLGERSGRNSEELDLVESWEDFSSTKLWVTSPLHSPDVEEFFNRLSPFCSVGETHISSASVDNIKQSLVKSTEHPSSSFPLTTSSKPETKWTCLPPGVSVNGSNTAQPHTGKAKQKNTVSSQRLYRQMSYEVEKREENSYSKHRPYSLNLDLGNRCIRDISNQQNRNSSEFSSSQRGLLTSSESVASRLPSELELFLSDRQAPLRRNSAPVSVSSVRTAFMIKTCQAKAVPVVPPKVQYSQIPPSRHEKDFDEAKEQKKEDPKTTVEKSNAALAPVMSDLKEELENKEPEPKHQKLPLVAESPKTTSTPELPVIRRRHPPSLEVFVDCPRPNRGNIHQRPSFRNRQRPQSLILLSPPFPIMDYPPSGDDSRLLSSIKSLDETSARWRRISGHRRGSPFKTNDYSKKWTETGNVNQLLLPAAEEVHDIRQQEPQTD</sequence>